<dbReference type="InterPro" id="IPR017900">
    <property type="entry name" value="4Fe4S_Fe_S_CS"/>
</dbReference>
<dbReference type="Gene3D" id="3.30.70.20">
    <property type="match status" value="3"/>
</dbReference>
<proteinExistence type="predicted"/>
<gene>
    <name evidence="6" type="ORF">SHALO_1505</name>
</gene>
<protein>
    <submittedName>
        <fullName evidence="6">Putative quinol dehydrogenase, periplasmic subunit</fullName>
    </submittedName>
</protein>
<name>A0A1D7TK22_9BACT</name>
<feature type="domain" description="4Fe-4S ferredoxin-type" evidence="5">
    <location>
        <begin position="174"/>
        <end position="203"/>
    </location>
</feature>
<feature type="domain" description="4Fe-4S ferredoxin-type" evidence="5">
    <location>
        <begin position="39"/>
        <end position="70"/>
    </location>
</feature>
<dbReference type="PANTHER" id="PTHR43687:SF5">
    <property type="entry name" value="4FE-4S FERREDOXIN-TYPE DOMAIN-CONTAINING PROTEIN"/>
    <property type="match status" value="1"/>
</dbReference>
<dbReference type="PANTHER" id="PTHR43687">
    <property type="entry name" value="ADENYLYLSULFATE REDUCTASE, BETA SUBUNIT"/>
    <property type="match status" value="1"/>
</dbReference>
<organism evidence="6 7">
    <name type="scientific">Sulfurospirillum halorespirans DSM 13726</name>
    <dbReference type="NCBI Taxonomy" id="1193502"/>
    <lineage>
        <taxon>Bacteria</taxon>
        <taxon>Pseudomonadati</taxon>
        <taxon>Campylobacterota</taxon>
        <taxon>Epsilonproteobacteria</taxon>
        <taxon>Campylobacterales</taxon>
        <taxon>Sulfurospirillaceae</taxon>
        <taxon>Sulfurospirillum</taxon>
    </lineage>
</organism>
<evidence type="ECO:0000256" key="2">
    <source>
        <dbReference type="ARBA" id="ARBA00022723"/>
    </source>
</evidence>
<dbReference type="STRING" id="1193502.SHALO_1505"/>
<dbReference type="PATRIC" id="fig|1193502.14.peg.1527"/>
<evidence type="ECO:0000256" key="1">
    <source>
        <dbReference type="ARBA" id="ARBA00022485"/>
    </source>
</evidence>
<dbReference type="Pfam" id="PF12838">
    <property type="entry name" value="Fer4_7"/>
    <property type="match status" value="1"/>
</dbReference>
<evidence type="ECO:0000256" key="4">
    <source>
        <dbReference type="ARBA" id="ARBA00023014"/>
    </source>
</evidence>
<dbReference type="InterPro" id="IPR050572">
    <property type="entry name" value="Fe-S_Ferredoxin"/>
</dbReference>
<keyword evidence="4" id="KW-0411">Iron-sulfur</keyword>
<dbReference type="EMBL" id="CP017111">
    <property type="protein sequence ID" value="AOO65280.1"/>
    <property type="molecule type" value="Genomic_DNA"/>
</dbReference>
<dbReference type="AlphaFoldDB" id="A0A1D7TK22"/>
<dbReference type="GO" id="GO:0046872">
    <property type="term" value="F:metal ion binding"/>
    <property type="evidence" value="ECO:0007669"/>
    <property type="project" value="UniProtKB-KW"/>
</dbReference>
<keyword evidence="3" id="KW-0408">Iron</keyword>
<sequence length="215" mass="23634">MNFNRRKFLIYSAEAGAMFGLVGAVPLMSGEHHYLRPPGAIKDDTFYKACIKCGACVSACPTKAVTLIDLCWDVKNIGTPIIDIKNGGCIAWGKECLLCVKACPTDVLSVVKDLKEEKLGLAIIKEEECVNCMVCFLHCPIEGVVLFPNPEVPDKPYTKERDIPTKIKLKDSPLKPYIVKDKCIGCGLCAHYCPPRCIDMIPIADVKKVAKNESN</sequence>
<accession>A0A1D7TK22</accession>
<dbReference type="CDD" id="cd16373">
    <property type="entry name" value="DMSOR_beta_like"/>
    <property type="match status" value="1"/>
</dbReference>
<dbReference type="PROSITE" id="PS51379">
    <property type="entry name" value="4FE4S_FER_2"/>
    <property type="match status" value="4"/>
</dbReference>
<dbReference type="PROSITE" id="PS00198">
    <property type="entry name" value="4FE4S_FER_1"/>
    <property type="match status" value="3"/>
</dbReference>
<dbReference type="KEGG" id="shal:SHALO_1505"/>
<dbReference type="SUPFAM" id="SSF54862">
    <property type="entry name" value="4Fe-4S ferredoxins"/>
    <property type="match status" value="1"/>
</dbReference>
<evidence type="ECO:0000259" key="5">
    <source>
        <dbReference type="PROSITE" id="PS51379"/>
    </source>
</evidence>
<feature type="domain" description="4Fe-4S ferredoxin-type" evidence="5">
    <location>
        <begin position="78"/>
        <end position="113"/>
    </location>
</feature>
<feature type="domain" description="4Fe-4S ferredoxin-type" evidence="5">
    <location>
        <begin position="120"/>
        <end position="149"/>
    </location>
</feature>
<dbReference type="Pfam" id="PF12800">
    <property type="entry name" value="Fer4_4"/>
    <property type="match status" value="1"/>
</dbReference>
<dbReference type="Proteomes" id="UP000094609">
    <property type="component" value="Chromosome"/>
</dbReference>
<dbReference type="GO" id="GO:0051539">
    <property type="term" value="F:4 iron, 4 sulfur cluster binding"/>
    <property type="evidence" value="ECO:0007669"/>
    <property type="project" value="UniProtKB-KW"/>
</dbReference>
<dbReference type="InterPro" id="IPR017896">
    <property type="entry name" value="4Fe4S_Fe-S-bd"/>
</dbReference>
<keyword evidence="2" id="KW-0479">Metal-binding</keyword>
<dbReference type="Pfam" id="PF12797">
    <property type="entry name" value="Fer4_2"/>
    <property type="match status" value="1"/>
</dbReference>
<evidence type="ECO:0000256" key="3">
    <source>
        <dbReference type="ARBA" id="ARBA00023004"/>
    </source>
</evidence>
<evidence type="ECO:0000313" key="7">
    <source>
        <dbReference type="Proteomes" id="UP000094609"/>
    </source>
</evidence>
<reference evidence="7" key="1">
    <citation type="submission" date="2016-08" db="EMBL/GenBank/DDBJ databases">
        <title>Complete genome sequence of the organohalide-respiring Epsilonproteobacterium Sulfurospirillum halorespirans.</title>
        <authorList>
            <person name="Goris T."/>
            <person name="Zimmermann J."/>
            <person name="Schenz B."/>
            <person name="Lemos M."/>
            <person name="Hackermueller J."/>
            <person name="Diekert G."/>
        </authorList>
    </citation>
    <scope>NUCLEOTIDE SEQUENCE [LARGE SCALE GENOMIC DNA]</scope>
    <source>
        <strain>DSM 13726</strain>
        <strain evidence="7">PCE-M2</strain>
    </source>
</reference>
<keyword evidence="1" id="KW-0004">4Fe-4S</keyword>
<evidence type="ECO:0000313" key="6">
    <source>
        <dbReference type="EMBL" id="AOO65280.1"/>
    </source>
</evidence>
<keyword evidence="7" id="KW-1185">Reference proteome</keyword>